<gene>
    <name evidence="2" type="ORF">PHMEG_00013421</name>
</gene>
<accession>A0A225W6B4</accession>
<dbReference type="PANTHER" id="PTHR46564">
    <property type="entry name" value="TRANSPOSASE"/>
    <property type="match status" value="1"/>
</dbReference>
<comment type="caution">
    <text evidence="2">The sequence shown here is derived from an EMBL/GenBank/DDBJ whole genome shotgun (WGS) entry which is preliminary data.</text>
</comment>
<dbReference type="Proteomes" id="UP000198211">
    <property type="component" value="Unassembled WGS sequence"/>
</dbReference>
<dbReference type="InterPro" id="IPR038717">
    <property type="entry name" value="Tc1-like_DDE_dom"/>
</dbReference>
<feature type="domain" description="Tc1-like transposase DDE" evidence="1">
    <location>
        <begin position="44"/>
        <end position="193"/>
    </location>
</feature>
<dbReference type="GO" id="GO:0003676">
    <property type="term" value="F:nucleic acid binding"/>
    <property type="evidence" value="ECO:0007669"/>
    <property type="project" value="InterPro"/>
</dbReference>
<protein>
    <recommendedName>
        <fullName evidence="1">Tc1-like transposase DDE domain-containing protein</fullName>
    </recommendedName>
</protein>
<keyword evidence="3" id="KW-1185">Reference proteome</keyword>
<reference evidence="3" key="1">
    <citation type="submission" date="2017-03" db="EMBL/GenBank/DDBJ databases">
        <title>Phytopthora megakarya and P. palmivora, two closely related causual agents of cacao black pod achieved similar genome size and gene model numbers by different mechanisms.</title>
        <authorList>
            <person name="Ali S."/>
            <person name="Shao J."/>
            <person name="Larry D.J."/>
            <person name="Kronmiller B."/>
            <person name="Shen D."/>
            <person name="Strem M.D."/>
            <person name="Melnick R.L."/>
            <person name="Guiltinan M.J."/>
            <person name="Tyler B.M."/>
            <person name="Meinhardt L.W."/>
            <person name="Bailey B.A."/>
        </authorList>
    </citation>
    <scope>NUCLEOTIDE SEQUENCE [LARGE SCALE GENOMIC DNA]</scope>
    <source>
        <strain evidence="3">zdho120</strain>
    </source>
</reference>
<name>A0A225W6B4_9STRA</name>
<dbReference type="PANTHER" id="PTHR46564:SF1">
    <property type="entry name" value="TRANSPOSASE"/>
    <property type="match status" value="1"/>
</dbReference>
<dbReference type="InterPro" id="IPR036397">
    <property type="entry name" value="RNaseH_sf"/>
</dbReference>
<dbReference type="Pfam" id="PF13358">
    <property type="entry name" value="DDE_3"/>
    <property type="match status" value="1"/>
</dbReference>
<evidence type="ECO:0000313" key="3">
    <source>
        <dbReference type="Proteomes" id="UP000198211"/>
    </source>
</evidence>
<evidence type="ECO:0000313" key="2">
    <source>
        <dbReference type="EMBL" id="OWZ13283.1"/>
    </source>
</evidence>
<dbReference type="EMBL" id="NBNE01001620">
    <property type="protein sequence ID" value="OWZ13283.1"/>
    <property type="molecule type" value="Genomic_DNA"/>
</dbReference>
<dbReference type="Gene3D" id="3.30.420.10">
    <property type="entry name" value="Ribonuclease H-like superfamily/Ribonuclease H"/>
    <property type="match status" value="1"/>
</dbReference>
<dbReference type="OrthoDB" id="113192at2759"/>
<proteinExistence type="predicted"/>
<dbReference type="STRING" id="4795.A0A225W6B4"/>
<dbReference type="AlphaFoldDB" id="A0A225W6B4"/>
<sequence length="251" mass="28158">MPRTPHPEAARVRLLAACNSDVNKAKRMGFAKELRQHMEAGDFIVYYDKTNFNVYCKRSQGRAKRGERATIVLPSSKGANLQVQCAVSTEMGLVHCRLQRGSITMNGNAAFVDEIYDKVKSSTIFHEHFEGETVVVVLDNAPAHNQTEDLITERDDLVLLRLAPYSPMCNPIEGCFSVFKAQIKADRALSRKELVMARPRGTIAAARMEILERAAKRCIGCMDVRLVNRMELHCQHAVAAAERMEDMEYGT</sequence>
<organism evidence="2 3">
    <name type="scientific">Phytophthora megakarya</name>
    <dbReference type="NCBI Taxonomy" id="4795"/>
    <lineage>
        <taxon>Eukaryota</taxon>
        <taxon>Sar</taxon>
        <taxon>Stramenopiles</taxon>
        <taxon>Oomycota</taxon>
        <taxon>Peronosporomycetes</taxon>
        <taxon>Peronosporales</taxon>
        <taxon>Peronosporaceae</taxon>
        <taxon>Phytophthora</taxon>
    </lineage>
</organism>
<evidence type="ECO:0000259" key="1">
    <source>
        <dbReference type="Pfam" id="PF13358"/>
    </source>
</evidence>